<keyword evidence="5" id="KW-0378">Hydrolase</keyword>
<keyword evidence="6 10" id="KW-1133">Transmembrane helix</keyword>
<evidence type="ECO:0000259" key="11">
    <source>
        <dbReference type="SMART" id="SM00014"/>
    </source>
</evidence>
<evidence type="ECO:0000256" key="9">
    <source>
        <dbReference type="ARBA" id="ARBA00047594"/>
    </source>
</evidence>
<evidence type="ECO:0000313" key="12">
    <source>
        <dbReference type="EMBL" id="KGO99290.1"/>
    </source>
</evidence>
<dbReference type="Pfam" id="PF01569">
    <property type="entry name" value="PAP2"/>
    <property type="match status" value="1"/>
</dbReference>
<keyword evidence="7 10" id="KW-0472">Membrane</keyword>
<keyword evidence="13" id="KW-1185">Reference proteome</keyword>
<evidence type="ECO:0000256" key="2">
    <source>
        <dbReference type="ARBA" id="ARBA00012374"/>
    </source>
</evidence>
<evidence type="ECO:0000256" key="5">
    <source>
        <dbReference type="ARBA" id="ARBA00022801"/>
    </source>
</evidence>
<dbReference type="InterPro" id="IPR000326">
    <property type="entry name" value="PAP2/HPO"/>
</dbReference>
<reference evidence="12 13" key="1">
    <citation type="submission" date="2013-08" db="EMBL/GenBank/DDBJ databases">
        <title>Genomic analysis of Lysobacter defluvii.</title>
        <authorList>
            <person name="Wang Q."/>
            <person name="Wang G."/>
        </authorList>
    </citation>
    <scope>NUCLEOTIDE SEQUENCE [LARGE SCALE GENOMIC DNA]</scope>
    <source>
        <strain evidence="12 13">IMMIB APB-9</strain>
    </source>
</reference>
<dbReference type="STRING" id="1385515.GCA_000423325_02261"/>
<protein>
    <recommendedName>
        <fullName evidence="2">undecaprenyl-diphosphate phosphatase</fullName>
        <ecNumber evidence="2">3.6.1.27</ecNumber>
    </recommendedName>
    <alternativeName>
        <fullName evidence="8">Undecaprenyl pyrophosphate phosphatase</fullName>
    </alternativeName>
</protein>
<dbReference type="EC" id="3.6.1.27" evidence="2"/>
<comment type="caution">
    <text evidence="12">The sequence shown here is derived from an EMBL/GenBank/DDBJ whole genome shotgun (WGS) entry which is preliminary data.</text>
</comment>
<dbReference type="SMART" id="SM00014">
    <property type="entry name" value="acidPPc"/>
    <property type="match status" value="1"/>
</dbReference>
<evidence type="ECO:0000256" key="10">
    <source>
        <dbReference type="SAM" id="Phobius"/>
    </source>
</evidence>
<name>A0A0A0M884_9GAMM</name>
<evidence type="ECO:0000256" key="1">
    <source>
        <dbReference type="ARBA" id="ARBA00004651"/>
    </source>
</evidence>
<dbReference type="Gene3D" id="1.20.144.10">
    <property type="entry name" value="Phosphatidic acid phosphatase type 2/haloperoxidase"/>
    <property type="match status" value="1"/>
</dbReference>
<dbReference type="PANTHER" id="PTHR14969">
    <property type="entry name" value="SPHINGOSINE-1-PHOSPHATE PHOSPHOHYDROLASE"/>
    <property type="match status" value="1"/>
</dbReference>
<dbReference type="eggNOG" id="COG0671">
    <property type="taxonomic scope" value="Bacteria"/>
</dbReference>
<dbReference type="AlphaFoldDB" id="A0A0A0M884"/>
<sequence length="182" mass="19815">MDHVPSLRRFASRDAALCVLANGWCGRSRWRHYFAVASRLGDGPFWYALMGLLVLVDGLDGLQVSVRLAATGVVTLAIYRAMKRWTRRPRPFASDERIRAWVAPLDEFSFPSGHTLHAVAFTTVTLAFYPVLGWVLVPFTAAVAVSRVVLGLHYPSDVLVAIALGLMLGGLAIWAVPAGALA</sequence>
<evidence type="ECO:0000256" key="6">
    <source>
        <dbReference type="ARBA" id="ARBA00022989"/>
    </source>
</evidence>
<feature type="transmembrane region" description="Helical" evidence="10">
    <location>
        <begin position="118"/>
        <end position="146"/>
    </location>
</feature>
<dbReference type="CDD" id="cd01610">
    <property type="entry name" value="PAP2_like"/>
    <property type="match status" value="1"/>
</dbReference>
<comment type="subcellular location">
    <subcellularLocation>
        <location evidence="1">Cell membrane</location>
        <topology evidence="1">Multi-pass membrane protein</topology>
    </subcellularLocation>
</comment>
<organism evidence="12 13">
    <name type="scientific">Lysobacter defluvii IMMIB APB-9 = DSM 18482</name>
    <dbReference type="NCBI Taxonomy" id="1385515"/>
    <lineage>
        <taxon>Bacteria</taxon>
        <taxon>Pseudomonadati</taxon>
        <taxon>Pseudomonadota</taxon>
        <taxon>Gammaproteobacteria</taxon>
        <taxon>Lysobacterales</taxon>
        <taxon>Lysobacteraceae</taxon>
        <taxon>Novilysobacter</taxon>
    </lineage>
</organism>
<dbReference type="InterPro" id="IPR036938">
    <property type="entry name" value="PAP2/HPO_sf"/>
</dbReference>
<evidence type="ECO:0000256" key="8">
    <source>
        <dbReference type="ARBA" id="ARBA00032707"/>
    </source>
</evidence>
<comment type="catalytic activity">
    <reaction evidence="9">
        <text>di-trans,octa-cis-undecaprenyl diphosphate + H2O = di-trans,octa-cis-undecaprenyl phosphate + phosphate + H(+)</text>
        <dbReference type="Rhea" id="RHEA:28094"/>
        <dbReference type="ChEBI" id="CHEBI:15377"/>
        <dbReference type="ChEBI" id="CHEBI:15378"/>
        <dbReference type="ChEBI" id="CHEBI:43474"/>
        <dbReference type="ChEBI" id="CHEBI:58405"/>
        <dbReference type="ChEBI" id="CHEBI:60392"/>
        <dbReference type="EC" id="3.6.1.27"/>
    </reaction>
</comment>
<keyword evidence="3" id="KW-1003">Cell membrane</keyword>
<evidence type="ECO:0000256" key="3">
    <source>
        <dbReference type="ARBA" id="ARBA00022475"/>
    </source>
</evidence>
<dbReference type="EMBL" id="AVBH01000023">
    <property type="protein sequence ID" value="KGO99290.1"/>
    <property type="molecule type" value="Genomic_DNA"/>
</dbReference>
<gene>
    <name evidence="12" type="ORF">N791_09640</name>
</gene>
<proteinExistence type="predicted"/>
<evidence type="ECO:0000256" key="4">
    <source>
        <dbReference type="ARBA" id="ARBA00022692"/>
    </source>
</evidence>
<dbReference type="SUPFAM" id="SSF48317">
    <property type="entry name" value="Acid phosphatase/Vanadium-dependent haloperoxidase"/>
    <property type="match status" value="1"/>
</dbReference>
<feature type="domain" description="Phosphatidic acid phosphatase type 2/haloperoxidase" evidence="11">
    <location>
        <begin position="63"/>
        <end position="173"/>
    </location>
</feature>
<evidence type="ECO:0000313" key="13">
    <source>
        <dbReference type="Proteomes" id="UP000030003"/>
    </source>
</evidence>
<dbReference type="RefSeq" id="WP_052106574.1">
    <property type="nucleotide sequence ID" value="NZ_AUHT01000011.1"/>
</dbReference>
<dbReference type="PANTHER" id="PTHR14969:SF62">
    <property type="entry name" value="DECAPRENYLPHOSPHORYL-5-PHOSPHORIBOSE PHOSPHATASE RV3807C-RELATED"/>
    <property type="match status" value="1"/>
</dbReference>
<dbReference type="OrthoDB" id="9780507at2"/>
<dbReference type="GO" id="GO:0005886">
    <property type="term" value="C:plasma membrane"/>
    <property type="evidence" value="ECO:0007669"/>
    <property type="project" value="UniProtKB-SubCell"/>
</dbReference>
<dbReference type="GO" id="GO:0050380">
    <property type="term" value="F:undecaprenyl-diphosphatase activity"/>
    <property type="evidence" value="ECO:0007669"/>
    <property type="project" value="UniProtKB-EC"/>
</dbReference>
<accession>A0A0A0M884</accession>
<keyword evidence="4 10" id="KW-0812">Transmembrane</keyword>
<dbReference type="Proteomes" id="UP000030003">
    <property type="component" value="Unassembled WGS sequence"/>
</dbReference>
<feature type="transmembrane region" description="Helical" evidence="10">
    <location>
        <begin position="158"/>
        <end position="181"/>
    </location>
</feature>
<evidence type="ECO:0000256" key="7">
    <source>
        <dbReference type="ARBA" id="ARBA00023136"/>
    </source>
</evidence>